<dbReference type="GO" id="GO:0070475">
    <property type="term" value="P:rRNA base methylation"/>
    <property type="evidence" value="ECO:0007669"/>
    <property type="project" value="InterPro"/>
</dbReference>
<dbReference type="Pfam" id="PF10354">
    <property type="entry name" value="BMT5-like"/>
    <property type="match status" value="1"/>
</dbReference>
<feature type="region of interest" description="Disordered" evidence="1">
    <location>
        <begin position="209"/>
        <end position="276"/>
    </location>
</feature>
<dbReference type="AlphaFoldDB" id="A0AA38LVN4"/>
<evidence type="ECO:0000259" key="2">
    <source>
        <dbReference type="Pfam" id="PF10354"/>
    </source>
</evidence>
<reference evidence="3" key="1">
    <citation type="journal article" date="2022" name="G3 (Bethesda)">
        <title>High quality genome of the basidiomycete yeast Dioszegia hungarica PDD-24b-2 isolated from cloud water.</title>
        <authorList>
            <person name="Jarrige D."/>
            <person name="Haridas S."/>
            <person name="Bleykasten-Grosshans C."/>
            <person name="Joly M."/>
            <person name="Nadalig T."/>
            <person name="Sancelme M."/>
            <person name="Vuilleumier S."/>
            <person name="Grigoriev I.V."/>
            <person name="Amato P."/>
            <person name="Bringel F."/>
        </authorList>
    </citation>
    <scope>NUCLEOTIDE SEQUENCE</scope>
    <source>
        <strain evidence="3">PDD-24b-2</strain>
    </source>
</reference>
<dbReference type="InterPro" id="IPR019446">
    <property type="entry name" value="BMT5-like"/>
</dbReference>
<keyword evidence="4" id="KW-1185">Reference proteome</keyword>
<dbReference type="GeneID" id="77726458"/>
<feature type="compositionally biased region" description="Low complexity" evidence="1">
    <location>
        <begin position="264"/>
        <end position="276"/>
    </location>
</feature>
<gene>
    <name evidence="3" type="ORF">MKK02DRAFT_26796</name>
</gene>
<name>A0AA38LVN4_9TREE</name>
<dbReference type="GO" id="GO:0070042">
    <property type="term" value="F:rRNA (uridine-N3-)-methyltransferase activity"/>
    <property type="evidence" value="ECO:0007669"/>
    <property type="project" value="InterPro"/>
</dbReference>
<proteinExistence type="predicted"/>
<evidence type="ECO:0000313" key="3">
    <source>
        <dbReference type="EMBL" id="KAI9635774.1"/>
    </source>
</evidence>
<dbReference type="Proteomes" id="UP001164286">
    <property type="component" value="Unassembled WGS sequence"/>
</dbReference>
<feature type="domain" description="25S rRNA (uridine-N(3))-methyltransferase BMT5-like" evidence="2">
    <location>
        <begin position="91"/>
        <end position="336"/>
    </location>
</feature>
<feature type="compositionally biased region" description="Acidic residues" evidence="1">
    <location>
        <begin position="64"/>
        <end position="77"/>
    </location>
</feature>
<comment type="caution">
    <text evidence="3">The sequence shown here is derived from an EMBL/GenBank/DDBJ whole genome shotgun (WGS) entry which is preliminary data.</text>
</comment>
<accession>A0AA38LVN4</accession>
<feature type="compositionally biased region" description="Low complexity" evidence="1">
    <location>
        <begin position="1"/>
        <end position="15"/>
    </location>
</feature>
<sequence length="368" mass="40578">MPRLKLALQARQAAAHRAELAKKSSQNSDSKAKSVKASTSGLKKAQKKARLAARFPKPAKDGEPGEPTEVAEPEEESAPAIIPFTSDDTILLLGEANFSFALSLVQHHQHPAHQILATSYDSEKVCLEKYPDGEGNVRELKERGVMVEFGVDGGALEKCKKVGKGRWSRVIMNFPHSGSGIKDQDRNIRDNQMLLLRVLRSVRPVLTAGPDKLLPGSHSGKAQTKKRKKGDDDDEEEEEAPADEVTDEEDAYLSDDGDYSKLHTLPTTNTFTPPKKPGTLLITLLDQAPYSLWSLRALAIRPPHVCPGTKLPQPKYKLIRSFRFDPATYPGYAHRRTLGFKAGVSKSGNEEILGRKGEARTWEFAPSR</sequence>
<dbReference type="GO" id="GO:0005737">
    <property type="term" value="C:cytoplasm"/>
    <property type="evidence" value="ECO:0007669"/>
    <property type="project" value="TreeGrafter"/>
</dbReference>
<protein>
    <recommendedName>
        <fullName evidence="2">25S rRNA (uridine-N(3))-methyltransferase BMT5-like domain-containing protein</fullName>
    </recommendedName>
</protein>
<dbReference type="RefSeq" id="XP_052945551.1">
    <property type="nucleotide sequence ID" value="XM_053087257.1"/>
</dbReference>
<feature type="compositionally biased region" description="Acidic residues" evidence="1">
    <location>
        <begin position="232"/>
        <end position="257"/>
    </location>
</feature>
<evidence type="ECO:0000256" key="1">
    <source>
        <dbReference type="SAM" id="MobiDB-lite"/>
    </source>
</evidence>
<organism evidence="3 4">
    <name type="scientific">Dioszegia hungarica</name>
    <dbReference type="NCBI Taxonomy" id="4972"/>
    <lineage>
        <taxon>Eukaryota</taxon>
        <taxon>Fungi</taxon>
        <taxon>Dikarya</taxon>
        <taxon>Basidiomycota</taxon>
        <taxon>Agaricomycotina</taxon>
        <taxon>Tremellomycetes</taxon>
        <taxon>Tremellales</taxon>
        <taxon>Bulleribasidiaceae</taxon>
        <taxon>Dioszegia</taxon>
    </lineage>
</organism>
<feature type="region of interest" description="Disordered" evidence="1">
    <location>
        <begin position="1"/>
        <end position="78"/>
    </location>
</feature>
<dbReference type="PANTHER" id="PTHR11538:SF26">
    <property type="entry name" value="FERREDOXIN-FOLD ANTICODON-BINDING DOMAIN-CONTAINING PROTEIN 1"/>
    <property type="match status" value="1"/>
</dbReference>
<dbReference type="PANTHER" id="PTHR11538">
    <property type="entry name" value="PHENYLALANYL-TRNA SYNTHETASE"/>
    <property type="match status" value="1"/>
</dbReference>
<evidence type="ECO:0000313" key="4">
    <source>
        <dbReference type="Proteomes" id="UP001164286"/>
    </source>
</evidence>
<dbReference type="EMBL" id="JAKWFO010000005">
    <property type="protein sequence ID" value="KAI9635774.1"/>
    <property type="molecule type" value="Genomic_DNA"/>
</dbReference>